<keyword evidence="1" id="KW-0175">Coiled coil</keyword>
<accession>A0ABT8W1P9</accession>
<gene>
    <name evidence="3" type="ORF">QVZ43_10510</name>
</gene>
<feature type="signal peptide" evidence="2">
    <location>
        <begin position="1"/>
        <end position="31"/>
    </location>
</feature>
<feature type="chain" id="PRO_5045094659" evidence="2">
    <location>
        <begin position="32"/>
        <end position="263"/>
    </location>
</feature>
<dbReference type="InterPro" id="IPR016866">
    <property type="entry name" value="UCP028069"/>
</dbReference>
<dbReference type="EMBL" id="JAUMIS010000002">
    <property type="protein sequence ID" value="MDO3722154.1"/>
    <property type="molecule type" value="Genomic_DNA"/>
</dbReference>
<feature type="coiled-coil region" evidence="1">
    <location>
        <begin position="41"/>
        <end position="103"/>
    </location>
</feature>
<keyword evidence="2" id="KW-0732">Signal</keyword>
<protein>
    <submittedName>
        <fullName evidence="3">DUF3450 domain-containing protein</fullName>
    </submittedName>
</protein>
<organism evidence="3 4">
    <name type="scientific">Marinobacter suaedae</name>
    <dbReference type="NCBI Taxonomy" id="3057675"/>
    <lineage>
        <taxon>Bacteria</taxon>
        <taxon>Pseudomonadati</taxon>
        <taxon>Pseudomonadota</taxon>
        <taxon>Gammaproteobacteria</taxon>
        <taxon>Pseudomonadales</taxon>
        <taxon>Marinobacteraceae</taxon>
        <taxon>Marinobacter</taxon>
    </lineage>
</organism>
<evidence type="ECO:0000256" key="2">
    <source>
        <dbReference type="SAM" id="SignalP"/>
    </source>
</evidence>
<evidence type="ECO:0000256" key="1">
    <source>
        <dbReference type="SAM" id="Coils"/>
    </source>
</evidence>
<evidence type="ECO:0000313" key="4">
    <source>
        <dbReference type="Proteomes" id="UP001168640"/>
    </source>
</evidence>
<dbReference type="Proteomes" id="UP001168640">
    <property type="component" value="Unassembled WGS sequence"/>
</dbReference>
<evidence type="ECO:0000313" key="3">
    <source>
        <dbReference type="EMBL" id="MDO3722154.1"/>
    </source>
</evidence>
<dbReference type="Pfam" id="PF11932">
    <property type="entry name" value="DUF3450"/>
    <property type="match status" value="1"/>
</dbReference>
<dbReference type="RefSeq" id="WP_302909900.1">
    <property type="nucleotide sequence ID" value="NZ_JAUMIS010000002.1"/>
</dbReference>
<keyword evidence="4" id="KW-1185">Reference proteome</keyword>
<comment type="caution">
    <text evidence="3">The sequence shown here is derived from an EMBL/GenBank/DDBJ whole genome shotgun (WGS) entry which is preliminary data.</text>
</comment>
<proteinExistence type="predicted"/>
<reference evidence="3" key="1">
    <citation type="submission" date="2023-07" db="EMBL/GenBank/DDBJ databases">
        <title>Marinobacter sp. chi1 genome sequencing and assembly.</title>
        <authorList>
            <person name="Park S."/>
        </authorList>
    </citation>
    <scope>NUCLEOTIDE SEQUENCE</scope>
    <source>
        <strain evidence="3">Chi1</strain>
    </source>
</reference>
<dbReference type="PIRSF" id="PIRSF028069">
    <property type="entry name" value="UCP028069"/>
    <property type="match status" value="1"/>
</dbReference>
<sequence length="263" mass="29979">MRTRSKPMKRCLSLLLWCGWSAVSLPCSALAADLEQVTGTNNAANEAAKASQQRIDSVAEQTDKLLSEYRMVIKEIDGLRVYNGQLKKQIASQMSELESLRDSIDRVTVIERQVIPLMLRMVDGLRQFVELDVPFLEQERQERLENLESLMDRADVSVAEKFRKVLEAYQIENEYGRTIEAYSGTLDLDGTPREVDFLRIGRVSLIYQTENAQHSGLWDQTERQWVSLPDQYRSPIKEGLRIARKEVAPNLLKLPVPGPEAAE</sequence>
<name>A0ABT8W1P9_9GAMM</name>